<dbReference type="InterPro" id="IPR050833">
    <property type="entry name" value="Poly_Biosynth_Transport"/>
</dbReference>
<feature type="transmembrane region" description="Helical" evidence="6">
    <location>
        <begin position="397"/>
        <end position="416"/>
    </location>
</feature>
<proteinExistence type="predicted"/>
<feature type="transmembrane region" description="Helical" evidence="6">
    <location>
        <begin position="156"/>
        <end position="174"/>
    </location>
</feature>
<feature type="transmembrane region" description="Helical" evidence="6">
    <location>
        <begin position="12"/>
        <end position="34"/>
    </location>
</feature>
<feature type="transmembrane region" description="Helical" evidence="6">
    <location>
        <begin position="341"/>
        <end position="358"/>
    </location>
</feature>
<dbReference type="RefSeq" id="WP_188454967.1">
    <property type="nucleotide sequence ID" value="NZ_BMFR01000005.1"/>
</dbReference>
<evidence type="ECO:0000313" key="8">
    <source>
        <dbReference type="Proteomes" id="UP000622860"/>
    </source>
</evidence>
<feature type="transmembrane region" description="Helical" evidence="6">
    <location>
        <begin position="46"/>
        <end position="72"/>
    </location>
</feature>
<evidence type="ECO:0000313" key="7">
    <source>
        <dbReference type="EMBL" id="GGG73235.1"/>
    </source>
</evidence>
<keyword evidence="8" id="KW-1185">Reference proteome</keyword>
<feature type="transmembrane region" description="Helical" evidence="6">
    <location>
        <begin position="370"/>
        <end position="391"/>
    </location>
</feature>
<dbReference type="PANTHER" id="PTHR30250:SF28">
    <property type="entry name" value="POLYSACCHARIDE BIOSYNTHESIS PROTEIN"/>
    <property type="match status" value="1"/>
</dbReference>
<dbReference type="Pfam" id="PF13440">
    <property type="entry name" value="Polysacc_synt_3"/>
    <property type="match status" value="1"/>
</dbReference>
<keyword evidence="4 6" id="KW-1133">Transmembrane helix</keyword>
<evidence type="ECO:0000256" key="1">
    <source>
        <dbReference type="ARBA" id="ARBA00004651"/>
    </source>
</evidence>
<name>A0A917HAQ6_9BACI</name>
<comment type="subcellular location">
    <subcellularLocation>
        <location evidence="1">Cell membrane</location>
        <topology evidence="1">Multi-pass membrane protein</topology>
    </subcellularLocation>
</comment>
<evidence type="ECO:0000256" key="3">
    <source>
        <dbReference type="ARBA" id="ARBA00022692"/>
    </source>
</evidence>
<feature type="transmembrane region" description="Helical" evidence="6">
    <location>
        <begin position="180"/>
        <end position="199"/>
    </location>
</feature>
<dbReference type="GO" id="GO:0005886">
    <property type="term" value="C:plasma membrane"/>
    <property type="evidence" value="ECO:0007669"/>
    <property type="project" value="UniProtKB-SubCell"/>
</dbReference>
<dbReference type="PANTHER" id="PTHR30250">
    <property type="entry name" value="PST FAMILY PREDICTED COLANIC ACID TRANSPORTER"/>
    <property type="match status" value="1"/>
</dbReference>
<reference evidence="7" key="2">
    <citation type="submission" date="2020-09" db="EMBL/GenBank/DDBJ databases">
        <authorList>
            <person name="Sun Q."/>
            <person name="Zhou Y."/>
        </authorList>
    </citation>
    <scope>NUCLEOTIDE SEQUENCE</scope>
    <source>
        <strain evidence="7">CGMCC 1.12754</strain>
    </source>
</reference>
<feature type="transmembrane region" description="Helical" evidence="6">
    <location>
        <begin position="307"/>
        <end position="329"/>
    </location>
</feature>
<reference evidence="7" key="1">
    <citation type="journal article" date="2014" name="Int. J. Syst. Evol. Microbiol.">
        <title>Complete genome sequence of Corynebacterium casei LMG S-19264T (=DSM 44701T), isolated from a smear-ripened cheese.</title>
        <authorList>
            <consortium name="US DOE Joint Genome Institute (JGI-PGF)"/>
            <person name="Walter F."/>
            <person name="Albersmeier A."/>
            <person name="Kalinowski J."/>
            <person name="Ruckert C."/>
        </authorList>
    </citation>
    <scope>NUCLEOTIDE SEQUENCE</scope>
    <source>
        <strain evidence="7">CGMCC 1.12754</strain>
    </source>
</reference>
<dbReference type="AlphaFoldDB" id="A0A917HAQ6"/>
<evidence type="ECO:0000256" key="6">
    <source>
        <dbReference type="SAM" id="Phobius"/>
    </source>
</evidence>
<sequence>MKDKILRFIKRPFIRNVTIIASGTATAQVITMLLSPIITRLYGPEVYGLMGVFMAIVGVIVPISALTYPIAIVLPKSDKDAKGLIYLSLYVSVIITIIITFTLLFLKQPIVDLFQIKEVSSYLFLIPLVILSSGILQVIEQWLYRTNQFRITAKTIFLHALILQGSIIGIGIFYPVATVLITLSALGNGLKAIIMILIVRNSNYKKSINLSKKNISIKSLAKTYNDFPIYRAPEVFLNAASQSLPILLLSSFFGPASAGFYTIAKTALGAPSQLIGKAIGDVFYPRISQAANKDENLTILIKKATTLLFLIGIIPFGIVIIFGPWIFSFVFGEEWVVAGEYARWIALWSFFMFINRPAVKSLPVLSAQAFHLTFTLITLITRVLVLIIGYYVFADDIVAVAFFGVSGALLNIFLILKTLKISKKYDKLNKVK</sequence>
<gene>
    <name evidence="7" type="ORF">GCM10011398_17050</name>
</gene>
<keyword evidence="3 6" id="KW-0812">Transmembrane</keyword>
<evidence type="ECO:0000256" key="4">
    <source>
        <dbReference type="ARBA" id="ARBA00022989"/>
    </source>
</evidence>
<keyword evidence="2" id="KW-1003">Cell membrane</keyword>
<feature type="transmembrane region" description="Helical" evidence="6">
    <location>
        <begin position="122"/>
        <end position="144"/>
    </location>
</feature>
<keyword evidence="5 6" id="KW-0472">Membrane</keyword>
<organism evidence="7 8">
    <name type="scientific">Virgibacillus oceani</name>
    <dbReference type="NCBI Taxonomy" id="1479511"/>
    <lineage>
        <taxon>Bacteria</taxon>
        <taxon>Bacillati</taxon>
        <taxon>Bacillota</taxon>
        <taxon>Bacilli</taxon>
        <taxon>Bacillales</taxon>
        <taxon>Bacillaceae</taxon>
        <taxon>Virgibacillus</taxon>
    </lineage>
</organism>
<dbReference type="EMBL" id="BMFR01000005">
    <property type="protein sequence ID" value="GGG73235.1"/>
    <property type="molecule type" value="Genomic_DNA"/>
</dbReference>
<evidence type="ECO:0000256" key="2">
    <source>
        <dbReference type="ARBA" id="ARBA00022475"/>
    </source>
</evidence>
<evidence type="ECO:0000256" key="5">
    <source>
        <dbReference type="ARBA" id="ARBA00023136"/>
    </source>
</evidence>
<dbReference type="Proteomes" id="UP000622860">
    <property type="component" value="Unassembled WGS sequence"/>
</dbReference>
<feature type="transmembrane region" description="Helical" evidence="6">
    <location>
        <begin position="84"/>
        <end position="106"/>
    </location>
</feature>
<comment type="caution">
    <text evidence="7">The sequence shown here is derived from an EMBL/GenBank/DDBJ whole genome shotgun (WGS) entry which is preliminary data.</text>
</comment>
<accession>A0A917HAQ6</accession>
<protein>
    <submittedName>
        <fullName evidence="7">Polysaccharide biosynthesis protein</fullName>
    </submittedName>
</protein>